<dbReference type="Pfam" id="PF00172">
    <property type="entry name" value="Zn_clus"/>
    <property type="match status" value="1"/>
</dbReference>
<dbReference type="OrthoDB" id="5423818at2759"/>
<dbReference type="Proteomes" id="UP000799750">
    <property type="component" value="Unassembled WGS sequence"/>
</dbReference>
<dbReference type="InterPro" id="IPR036864">
    <property type="entry name" value="Zn2-C6_fun-type_DNA-bd_sf"/>
</dbReference>
<evidence type="ECO:0000256" key="1">
    <source>
        <dbReference type="ARBA" id="ARBA00022723"/>
    </source>
</evidence>
<dbReference type="Gene3D" id="4.10.240.10">
    <property type="entry name" value="Zn(2)-C6 fungal-type DNA-binding domain"/>
    <property type="match status" value="1"/>
</dbReference>
<keyword evidence="4" id="KW-0804">Transcription</keyword>
<keyword evidence="8" id="KW-1185">Reference proteome</keyword>
<keyword evidence="3" id="KW-0805">Transcription regulation</keyword>
<dbReference type="PROSITE" id="PS00463">
    <property type="entry name" value="ZN2_CY6_FUNGAL_1"/>
    <property type="match status" value="1"/>
</dbReference>
<dbReference type="PRINTS" id="PR00755">
    <property type="entry name" value="AFLATOXINBRP"/>
</dbReference>
<dbReference type="InterPro" id="IPR001138">
    <property type="entry name" value="Zn2Cys6_DnaBD"/>
</dbReference>
<gene>
    <name evidence="7" type="ORF">BU16DRAFT_489440</name>
</gene>
<sequence>MNTEPRTSGTSSYRHIDNDTGPFLCKICSKAFTKRTSRNRHVLYCRKKLVDSLPVLRKSCAACRKAKAKCDSELPNCSRCDDRGLTCVYELTRKSATSAQQPEPSSDSTLLVDIAEPGNQTDIRWNAHADNGNDDQISLDMDTPSLWLAPVPDLTPQNDLALWESEAGFVEDLEVSDMGANISSNGYPFNGSPINWFISSPSPSLGLTLDATFSTPADCMFHTPYLVLRPMDYDLSPTSPRSPFIHAYLSTGSQIGRTFLLQNFKSYATALATKNLPPFIHGTSLPPPNSCQTPTCATPPPLPTLEICKSIVSLYTTKTPATSSFIWRTITMEKNRFINEYVNGDEWTVLSMLQAVTLYILLRIFDEDSFSAEFDSELARAMTEIEIQAGQFKLVCSAEIEGRRPEWKEWVLVESKRRTVTVLFILHLLFDIKPEGRAKSKVGLSVLPLPAHKNLWEAATEGEWIEKYDEMLRARDGRGHLRWADLMALGRGHGGDKMNDLSSWMVSGDAFGMLVLMAANSL</sequence>
<keyword evidence="1" id="KW-0479">Metal-binding</keyword>
<reference evidence="7" key="1">
    <citation type="journal article" date="2020" name="Stud. Mycol.">
        <title>101 Dothideomycetes genomes: a test case for predicting lifestyles and emergence of pathogens.</title>
        <authorList>
            <person name="Haridas S."/>
            <person name="Albert R."/>
            <person name="Binder M."/>
            <person name="Bloem J."/>
            <person name="Labutti K."/>
            <person name="Salamov A."/>
            <person name="Andreopoulos B."/>
            <person name="Baker S."/>
            <person name="Barry K."/>
            <person name="Bills G."/>
            <person name="Bluhm B."/>
            <person name="Cannon C."/>
            <person name="Castanera R."/>
            <person name="Culley D."/>
            <person name="Daum C."/>
            <person name="Ezra D."/>
            <person name="Gonzalez J."/>
            <person name="Henrissat B."/>
            <person name="Kuo A."/>
            <person name="Liang C."/>
            <person name="Lipzen A."/>
            <person name="Lutzoni F."/>
            <person name="Magnuson J."/>
            <person name="Mondo S."/>
            <person name="Nolan M."/>
            <person name="Ohm R."/>
            <person name="Pangilinan J."/>
            <person name="Park H.-J."/>
            <person name="Ramirez L."/>
            <person name="Alfaro M."/>
            <person name="Sun H."/>
            <person name="Tritt A."/>
            <person name="Yoshinaga Y."/>
            <person name="Zwiers L.-H."/>
            <person name="Turgeon B."/>
            <person name="Goodwin S."/>
            <person name="Spatafora J."/>
            <person name="Crous P."/>
            <person name="Grigoriev I."/>
        </authorList>
    </citation>
    <scope>NUCLEOTIDE SEQUENCE</scope>
    <source>
        <strain evidence="7">CBS 269.34</strain>
    </source>
</reference>
<keyword evidence="5" id="KW-0539">Nucleus</keyword>
<dbReference type="PROSITE" id="PS50048">
    <property type="entry name" value="ZN2_CY6_FUNGAL_2"/>
    <property type="match status" value="1"/>
</dbReference>
<dbReference type="CDD" id="cd00067">
    <property type="entry name" value="GAL4"/>
    <property type="match status" value="1"/>
</dbReference>
<dbReference type="SUPFAM" id="SSF57701">
    <property type="entry name" value="Zn2/Cys6 DNA-binding domain"/>
    <property type="match status" value="1"/>
</dbReference>
<evidence type="ECO:0000256" key="3">
    <source>
        <dbReference type="ARBA" id="ARBA00023015"/>
    </source>
</evidence>
<evidence type="ECO:0000313" key="8">
    <source>
        <dbReference type="Proteomes" id="UP000799750"/>
    </source>
</evidence>
<keyword evidence="2" id="KW-0862">Zinc</keyword>
<dbReference type="SMART" id="SM00066">
    <property type="entry name" value="GAL4"/>
    <property type="match status" value="1"/>
</dbReference>
<evidence type="ECO:0000256" key="4">
    <source>
        <dbReference type="ARBA" id="ARBA00023163"/>
    </source>
</evidence>
<dbReference type="GO" id="GO:0008270">
    <property type="term" value="F:zinc ion binding"/>
    <property type="evidence" value="ECO:0007669"/>
    <property type="project" value="InterPro"/>
</dbReference>
<protein>
    <recommendedName>
        <fullName evidence="6">Zn(2)-C6 fungal-type domain-containing protein</fullName>
    </recommendedName>
</protein>
<feature type="domain" description="Zn(2)-C6 fungal-type" evidence="6">
    <location>
        <begin position="59"/>
        <end position="89"/>
    </location>
</feature>
<dbReference type="PANTHER" id="PTHR47660">
    <property type="entry name" value="TRANSCRIPTION FACTOR WITH C2H2 AND ZN(2)-CYS(6) DNA BINDING DOMAIN (EUROFUNG)-RELATED-RELATED"/>
    <property type="match status" value="1"/>
</dbReference>
<dbReference type="GO" id="GO:0000981">
    <property type="term" value="F:DNA-binding transcription factor activity, RNA polymerase II-specific"/>
    <property type="evidence" value="ECO:0007669"/>
    <property type="project" value="InterPro"/>
</dbReference>
<dbReference type="EMBL" id="MU004191">
    <property type="protein sequence ID" value="KAF2494316.1"/>
    <property type="molecule type" value="Genomic_DNA"/>
</dbReference>
<evidence type="ECO:0000256" key="2">
    <source>
        <dbReference type="ARBA" id="ARBA00022833"/>
    </source>
</evidence>
<dbReference type="PANTHER" id="PTHR47660:SF3">
    <property type="entry name" value="FINGER DOMAIN PROTEIN, PUTATIVE (AFU_ORTHOLOGUE AFUA_4G03310)-RELATED"/>
    <property type="match status" value="1"/>
</dbReference>
<proteinExistence type="predicted"/>
<name>A0A6A6QQ85_9PEZI</name>
<evidence type="ECO:0000259" key="6">
    <source>
        <dbReference type="PROSITE" id="PS50048"/>
    </source>
</evidence>
<evidence type="ECO:0000256" key="5">
    <source>
        <dbReference type="ARBA" id="ARBA00023242"/>
    </source>
</evidence>
<organism evidence="7 8">
    <name type="scientific">Lophium mytilinum</name>
    <dbReference type="NCBI Taxonomy" id="390894"/>
    <lineage>
        <taxon>Eukaryota</taxon>
        <taxon>Fungi</taxon>
        <taxon>Dikarya</taxon>
        <taxon>Ascomycota</taxon>
        <taxon>Pezizomycotina</taxon>
        <taxon>Dothideomycetes</taxon>
        <taxon>Pleosporomycetidae</taxon>
        <taxon>Mytilinidiales</taxon>
        <taxon>Mytilinidiaceae</taxon>
        <taxon>Lophium</taxon>
    </lineage>
</organism>
<accession>A0A6A6QQ85</accession>
<dbReference type="AlphaFoldDB" id="A0A6A6QQ85"/>
<evidence type="ECO:0000313" key="7">
    <source>
        <dbReference type="EMBL" id="KAF2494316.1"/>
    </source>
</evidence>